<feature type="binding site" evidence="4">
    <location>
        <begin position="84"/>
        <end position="87"/>
    </location>
    <ligand>
        <name>(6R)-10-formyltetrahydrofolate</name>
        <dbReference type="ChEBI" id="CHEBI:195366"/>
    </ligand>
</feature>
<name>A0AA45KF85_9LACT</name>
<reference evidence="6 7" key="1">
    <citation type="submission" date="2021-02" db="EMBL/GenBank/DDBJ databases">
        <title>Complete genome sequence of Lactococcus lactis strain K_LL004.</title>
        <authorList>
            <person name="Kim H.B."/>
        </authorList>
    </citation>
    <scope>NUCLEOTIDE SEQUENCE [LARGE SCALE GENOMIC DNA]</scope>
    <source>
        <strain evidence="6 7">K_LL004</strain>
    </source>
</reference>
<evidence type="ECO:0000313" key="6">
    <source>
        <dbReference type="EMBL" id="QSE76192.1"/>
    </source>
</evidence>
<feature type="binding site" evidence="4">
    <location>
        <begin position="11"/>
        <end position="13"/>
    </location>
    <ligand>
        <name>N(1)-(5-phospho-beta-D-ribosyl)glycinamide</name>
        <dbReference type="ChEBI" id="CHEBI:143788"/>
    </ligand>
</feature>
<evidence type="ECO:0000256" key="4">
    <source>
        <dbReference type="HAMAP-Rule" id="MF_01930"/>
    </source>
</evidence>
<comment type="similarity">
    <text evidence="4">Belongs to the GART family.</text>
</comment>
<dbReference type="EC" id="2.1.2.2" evidence="4"/>
<dbReference type="GO" id="GO:0005829">
    <property type="term" value="C:cytosol"/>
    <property type="evidence" value="ECO:0007669"/>
    <property type="project" value="TreeGrafter"/>
</dbReference>
<organism evidence="6 7">
    <name type="scientific">Lactococcus taiwanensis</name>
    <dbReference type="NCBI Taxonomy" id="1151742"/>
    <lineage>
        <taxon>Bacteria</taxon>
        <taxon>Bacillati</taxon>
        <taxon>Bacillota</taxon>
        <taxon>Bacilli</taxon>
        <taxon>Lactobacillales</taxon>
        <taxon>Streptococcaceae</taxon>
        <taxon>Lactococcus</taxon>
    </lineage>
</organism>
<evidence type="ECO:0000256" key="1">
    <source>
        <dbReference type="ARBA" id="ARBA00005054"/>
    </source>
</evidence>
<dbReference type="Gene3D" id="3.40.50.170">
    <property type="entry name" value="Formyl transferase, N-terminal domain"/>
    <property type="match status" value="1"/>
</dbReference>
<evidence type="ECO:0000256" key="2">
    <source>
        <dbReference type="ARBA" id="ARBA00022679"/>
    </source>
</evidence>
<feature type="binding site" evidence="4">
    <location>
        <position position="101"/>
    </location>
    <ligand>
        <name>(6R)-10-formyltetrahydrofolate</name>
        <dbReference type="ChEBI" id="CHEBI:195366"/>
    </ligand>
</feature>
<dbReference type="Proteomes" id="UP000663608">
    <property type="component" value="Chromosome"/>
</dbReference>
<dbReference type="InterPro" id="IPR004607">
    <property type="entry name" value="GART"/>
</dbReference>
<dbReference type="RefSeq" id="WP_205871664.1">
    <property type="nucleotide sequence ID" value="NZ_CP070872.1"/>
</dbReference>
<evidence type="ECO:0000313" key="7">
    <source>
        <dbReference type="Proteomes" id="UP000663608"/>
    </source>
</evidence>
<dbReference type="GO" id="GO:0004644">
    <property type="term" value="F:phosphoribosylglycinamide formyltransferase activity"/>
    <property type="evidence" value="ECO:0007669"/>
    <property type="project" value="UniProtKB-UniRule"/>
</dbReference>
<evidence type="ECO:0000256" key="3">
    <source>
        <dbReference type="ARBA" id="ARBA00022755"/>
    </source>
</evidence>
<keyword evidence="7" id="KW-1185">Reference proteome</keyword>
<dbReference type="HAMAP" id="MF_01930">
    <property type="entry name" value="PurN"/>
    <property type="match status" value="1"/>
</dbReference>
<proteinExistence type="inferred from homology"/>
<dbReference type="Pfam" id="PF00551">
    <property type="entry name" value="Formyl_trans_N"/>
    <property type="match status" value="1"/>
</dbReference>
<keyword evidence="3 4" id="KW-0658">Purine biosynthesis</keyword>
<comment type="pathway">
    <text evidence="1 4">Purine metabolism; IMP biosynthesis via de novo pathway; N(2)-formyl-N(1)-(5-phospho-D-ribosyl)glycinamide from N(1)-(5-phospho-D-ribosyl)glycinamide (10-formyl THF route): step 1/1.</text>
</comment>
<dbReference type="CDD" id="cd08645">
    <property type="entry name" value="FMT_core_GART"/>
    <property type="match status" value="1"/>
</dbReference>
<dbReference type="GO" id="GO:0006189">
    <property type="term" value="P:'de novo' IMP biosynthetic process"/>
    <property type="evidence" value="ECO:0007669"/>
    <property type="project" value="UniProtKB-UniRule"/>
</dbReference>
<comment type="function">
    <text evidence="4">Catalyzes the transfer of a formyl group from 10-formyltetrahydrofolate to 5-phospho-ribosyl-glycinamide (GAR), producing 5-phospho-ribosyl-N-formylglycinamide (FGAR) and tetrahydrofolate.</text>
</comment>
<dbReference type="SUPFAM" id="SSF53328">
    <property type="entry name" value="Formyltransferase"/>
    <property type="match status" value="1"/>
</dbReference>
<gene>
    <name evidence="4 6" type="primary">purN</name>
    <name evidence="6" type="ORF">JW886_06895</name>
</gene>
<dbReference type="PANTHER" id="PTHR43369">
    <property type="entry name" value="PHOSPHORIBOSYLGLYCINAMIDE FORMYLTRANSFERASE"/>
    <property type="match status" value="1"/>
</dbReference>
<dbReference type="AlphaFoldDB" id="A0AA45KF85"/>
<dbReference type="InterPro" id="IPR036477">
    <property type="entry name" value="Formyl_transf_N_sf"/>
</dbReference>
<protein>
    <recommendedName>
        <fullName evidence="4">Phosphoribosylglycinamide formyltransferase</fullName>
        <ecNumber evidence="4">2.1.2.2</ecNumber>
    </recommendedName>
    <alternativeName>
        <fullName evidence="4">5'-phosphoribosylglycinamide transformylase</fullName>
    </alternativeName>
    <alternativeName>
        <fullName evidence="4">GAR transformylase</fullName>
        <shortName evidence="4">GART</shortName>
    </alternativeName>
</protein>
<comment type="catalytic activity">
    <reaction evidence="4">
        <text>N(1)-(5-phospho-beta-D-ribosyl)glycinamide + (6R)-10-formyltetrahydrofolate = N(2)-formyl-N(1)-(5-phospho-beta-D-ribosyl)glycinamide + (6S)-5,6,7,8-tetrahydrofolate + H(+)</text>
        <dbReference type="Rhea" id="RHEA:15053"/>
        <dbReference type="ChEBI" id="CHEBI:15378"/>
        <dbReference type="ChEBI" id="CHEBI:57453"/>
        <dbReference type="ChEBI" id="CHEBI:143788"/>
        <dbReference type="ChEBI" id="CHEBI:147286"/>
        <dbReference type="ChEBI" id="CHEBI:195366"/>
        <dbReference type="EC" id="2.1.2.2"/>
    </reaction>
</comment>
<keyword evidence="2 4" id="KW-0808">Transferase</keyword>
<feature type="site" description="Raises pKa of active site His" evidence="4">
    <location>
        <position position="139"/>
    </location>
</feature>
<dbReference type="KEGG" id="lti:JW886_06895"/>
<dbReference type="PANTHER" id="PTHR43369:SF2">
    <property type="entry name" value="PHOSPHORIBOSYLGLYCINAMIDE FORMYLTRANSFERASE"/>
    <property type="match status" value="1"/>
</dbReference>
<sequence length="182" mass="20357">MRIAVFASGNGTNFQVIAEKFPNNVKLAFSDHHDAYVLERAKKRNVLAVSLERQAYPDKQAYEEAIIKLLEAQHIDLIVLAGYMKIIGPTLLEAYKGRIINIHPSYLPDFAGSPYAIEDSHAAKRGLGVTVHYVDEGVDTGQIIAQVPAVYTASLTAYEKHIHELEYQLYPQVIQQLLADEH</sequence>
<accession>A0AA45KF85</accession>
<dbReference type="InterPro" id="IPR002376">
    <property type="entry name" value="Formyl_transf_N"/>
</dbReference>
<feature type="active site" description="Proton donor" evidence="4">
    <location>
        <position position="103"/>
    </location>
</feature>
<evidence type="ECO:0000259" key="5">
    <source>
        <dbReference type="Pfam" id="PF00551"/>
    </source>
</evidence>
<dbReference type="NCBIfam" id="TIGR00639">
    <property type="entry name" value="PurN"/>
    <property type="match status" value="1"/>
</dbReference>
<dbReference type="EMBL" id="CP070872">
    <property type="protein sequence ID" value="QSE76192.1"/>
    <property type="molecule type" value="Genomic_DNA"/>
</dbReference>
<feature type="domain" description="Formyl transferase N-terminal" evidence="5">
    <location>
        <begin position="1"/>
        <end position="174"/>
    </location>
</feature>
<feature type="binding site" evidence="4">
    <location>
        <position position="59"/>
    </location>
    <ligand>
        <name>(6R)-10-formyltetrahydrofolate</name>
        <dbReference type="ChEBI" id="CHEBI:195366"/>
    </ligand>
</feature>